<protein>
    <submittedName>
        <fullName evidence="2">Hydrolase TatD</fullName>
    </submittedName>
</protein>
<dbReference type="PANTHER" id="PTHR42658">
    <property type="entry name" value="HYDROLASE TATD"/>
    <property type="match status" value="1"/>
</dbReference>
<dbReference type="InterPro" id="IPR032466">
    <property type="entry name" value="Metal_Hydrolase"/>
</dbReference>
<dbReference type="EMBL" id="CAIJDP010000068">
    <property type="protein sequence ID" value="CAD0004106.1"/>
    <property type="molecule type" value="Genomic_DNA"/>
</dbReference>
<dbReference type="CDD" id="cd01310">
    <property type="entry name" value="TatD_DNAse"/>
    <property type="match status" value="1"/>
</dbReference>
<name>A0A6V6YXG7_9FLAO</name>
<sequence length="302" mass="34174">MYYIDPHIHMVSRTTDDYQAMRAAGIVAVIEPAFWLGQARTEASSFKDYFSTLVGWERFRASQFGIKHYCTIGLNSKEANNEALAEKVMDLLPLFAAKEGVVAIGEIGYDDQTAVEDKYFRLQIELALKFNLPVMVHTPHRDKKNGTIRSMDVLEEHGIAPHMVVIDHNNEETAKHVLDRGYWAAFTIYPNTKMGNERMVEVVKQYGSERIIVDSSADWGVSDPLSVPKTAALMLERGITKEDVHLTCYKNALTAYSQSGQMNEEDWKNEMVITQDSLFEGSSVLRGQEAKEIVYPNIIIEN</sequence>
<dbReference type="Proteomes" id="UP000530060">
    <property type="component" value="Unassembled WGS sequence"/>
</dbReference>
<dbReference type="PIRSF" id="PIRSF005295">
    <property type="entry name" value="UCP005295_TatD"/>
    <property type="match status" value="1"/>
</dbReference>
<reference evidence="2 3" key="1">
    <citation type="submission" date="2020-06" db="EMBL/GenBank/DDBJ databases">
        <authorList>
            <person name="Criscuolo A."/>
        </authorList>
    </citation>
    <scope>NUCLEOTIDE SEQUENCE [LARGE SCALE GENOMIC DNA]</scope>
    <source>
        <strain evidence="3">CIP 111411</strain>
    </source>
</reference>
<keyword evidence="1 2" id="KW-0378">Hydrolase</keyword>
<dbReference type="Gene3D" id="3.20.20.140">
    <property type="entry name" value="Metal-dependent hydrolases"/>
    <property type="match status" value="1"/>
</dbReference>
<dbReference type="GO" id="GO:0046872">
    <property type="term" value="F:metal ion binding"/>
    <property type="evidence" value="ECO:0007669"/>
    <property type="project" value="UniProtKB-KW"/>
</dbReference>
<dbReference type="Pfam" id="PF01026">
    <property type="entry name" value="TatD_DNase"/>
    <property type="match status" value="1"/>
</dbReference>
<dbReference type="PANTHER" id="PTHR42658:SF1">
    <property type="entry name" value="HYDROLASE TATD"/>
    <property type="match status" value="1"/>
</dbReference>
<comment type="similarity">
    <text evidence="1">Belongs to the metallo-dependent hydrolases superfamily.</text>
</comment>
<evidence type="ECO:0000313" key="3">
    <source>
        <dbReference type="Proteomes" id="UP000530060"/>
    </source>
</evidence>
<dbReference type="GO" id="GO:0016788">
    <property type="term" value="F:hydrolase activity, acting on ester bonds"/>
    <property type="evidence" value="ECO:0007669"/>
    <property type="project" value="UniProtKB-UniRule"/>
</dbReference>
<gene>
    <name evidence="2" type="ORF">FLAT13_02045</name>
</gene>
<keyword evidence="3" id="KW-1185">Reference proteome</keyword>
<comment type="caution">
    <text evidence="2">The sequence shown here is derived from an EMBL/GenBank/DDBJ whole genome shotgun (WGS) entry which is preliminary data.</text>
</comment>
<dbReference type="AlphaFoldDB" id="A0A6V6YXG7"/>
<accession>A0A6V6YXG7</accession>
<dbReference type="RefSeq" id="WP_180908828.1">
    <property type="nucleotide sequence ID" value="NZ_CAIJDP010000068.1"/>
</dbReference>
<dbReference type="InterPro" id="IPR012022">
    <property type="entry name" value="UCP005295"/>
</dbReference>
<keyword evidence="1" id="KW-0479">Metal-binding</keyword>
<organism evidence="2 3">
    <name type="scientific">Flavobacterium salmonis</name>
    <dbReference type="NCBI Taxonomy" id="2654844"/>
    <lineage>
        <taxon>Bacteria</taxon>
        <taxon>Pseudomonadati</taxon>
        <taxon>Bacteroidota</taxon>
        <taxon>Flavobacteriia</taxon>
        <taxon>Flavobacteriales</taxon>
        <taxon>Flavobacteriaceae</taxon>
        <taxon>Flavobacterium</taxon>
    </lineage>
</organism>
<evidence type="ECO:0000313" key="2">
    <source>
        <dbReference type="EMBL" id="CAD0004106.1"/>
    </source>
</evidence>
<proteinExistence type="inferred from homology"/>
<evidence type="ECO:0000256" key="1">
    <source>
        <dbReference type="PIRNR" id="PIRNR005295"/>
    </source>
</evidence>
<dbReference type="SUPFAM" id="SSF51556">
    <property type="entry name" value="Metallo-dependent hydrolases"/>
    <property type="match status" value="1"/>
</dbReference>
<dbReference type="InterPro" id="IPR001130">
    <property type="entry name" value="TatD-like"/>
</dbReference>